<dbReference type="AlphaFoldDB" id="A0AAN8XFT1"/>
<gene>
    <name evidence="1" type="ORF">SK128_023587</name>
</gene>
<keyword evidence="2" id="KW-1185">Reference proteome</keyword>
<evidence type="ECO:0000313" key="1">
    <source>
        <dbReference type="EMBL" id="KAK7083700.1"/>
    </source>
</evidence>
<proteinExistence type="predicted"/>
<organism evidence="1 2">
    <name type="scientific">Halocaridina rubra</name>
    <name type="common">Hawaiian red shrimp</name>
    <dbReference type="NCBI Taxonomy" id="373956"/>
    <lineage>
        <taxon>Eukaryota</taxon>
        <taxon>Metazoa</taxon>
        <taxon>Ecdysozoa</taxon>
        <taxon>Arthropoda</taxon>
        <taxon>Crustacea</taxon>
        <taxon>Multicrustacea</taxon>
        <taxon>Malacostraca</taxon>
        <taxon>Eumalacostraca</taxon>
        <taxon>Eucarida</taxon>
        <taxon>Decapoda</taxon>
        <taxon>Pleocyemata</taxon>
        <taxon>Caridea</taxon>
        <taxon>Atyoidea</taxon>
        <taxon>Atyidae</taxon>
        <taxon>Halocaridina</taxon>
    </lineage>
</organism>
<reference evidence="1 2" key="1">
    <citation type="submission" date="2023-11" db="EMBL/GenBank/DDBJ databases">
        <title>Halocaridina rubra genome assembly.</title>
        <authorList>
            <person name="Smith C."/>
        </authorList>
    </citation>
    <scope>NUCLEOTIDE SEQUENCE [LARGE SCALE GENOMIC DNA]</scope>
    <source>
        <strain evidence="1">EP-1</strain>
        <tissue evidence="1">Whole</tissue>
    </source>
</reference>
<evidence type="ECO:0000313" key="2">
    <source>
        <dbReference type="Proteomes" id="UP001381693"/>
    </source>
</evidence>
<dbReference type="Proteomes" id="UP001381693">
    <property type="component" value="Unassembled WGS sequence"/>
</dbReference>
<comment type="caution">
    <text evidence="1">The sequence shown here is derived from an EMBL/GenBank/DDBJ whole genome shotgun (WGS) entry which is preliminary data.</text>
</comment>
<name>A0AAN8XFT1_HALRR</name>
<sequence length="213" mass="23629">MRLAPGSRPYVCHTPAAILKHWEVEANSTKMYGKVSSKVSWKATEWCSRMVVVAKREGHRMRTMNYQCRNASCLMEIYHTPAPFDLKSGSSRDPALSAPSNSENNDQEDNLVAAMMMATVAALGQEDGVVMDEDTLECSCVGPRLASTHIRVLAGDWTTQKVQELACPRPFYGVRDRLAVAQDLVTYTYKPGCLCLVAESFHHKIAANLHADH</sequence>
<dbReference type="EMBL" id="JAXCGZ010002639">
    <property type="protein sequence ID" value="KAK7083700.1"/>
    <property type="molecule type" value="Genomic_DNA"/>
</dbReference>
<accession>A0AAN8XFT1</accession>
<protein>
    <submittedName>
        <fullName evidence="1">Uncharacterized protein</fullName>
    </submittedName>
</protein>